<dbReference type="InterPro" id="IPR040240">
    <property type="entry name" value="TAF1"/>
</dbReference>
<gene>
    <name evidence="2" type="ORF">E3N88_44757</name>
</gene>
<dbReference type="GO" id="GO:0016251">
    <property type="term" value="F:RNA polymerase II general transcription initiation factor activity"/>
    <property type="evidence" value="ECO:0007669"/>
    <property type="project" value="InterPro"/>
</dbReference>
<accession>A0A5N6LB54</accession>
<proteinExistence type="predicted"/>
<sequence length="233" mass="25454">MQEPHMEVKSPVSQGVQMYNCNMNRLLVFMYLEFRACQKCGLVPAICANQLSVQFANVAEVSLGKRLKMFCDFQGFYEAKFPEMTFFIETNVGTRMNPQETPHVVAITDAQTVDDPTDPPSILNPTANNQDGLTAGMTSFSGSLGNSYNSSFGQPPSESAVRPIVVSQPSGTGNSYVYDQPPSLNDAGRREGSQTGPSLTGHSDAVAEAGMSLPAHRFRKHYPNAFQKDDKNN</sequence>
<dbReference type="AlphaFoldDB" id="A0A5N6LB54"/>
<feature type="region of interest" description="Disordered" evidence="1">
    <location>
        <begin position="165"/>
        <end position="233"/>
    </location>
</feature>
<dbReference type="EMBL" id="SZYD01001944">
    <property type="protein sequence ID" value="KAD0124603.1"/>
    <property type="molecule type" value="Genomic_DNA"/>
</dbReference>
<evidence type="ECO:0000313" key="2">
    <source>
        <dbReference type="EMBL" id="KAD0124603.1"/>
    </source>
</evidence>
<dbReference type="GO" id="GO:0017025">
    <property type="term" value="F:TBP-class protein binding"/>
    <property type="evidence" value="ECO:0007669"/>
    <property type="project" value="InterPro"/>
</dbReference>
<keyword evidence="3" id="KW-1185">Reference proteome</keyword>
<evidence type="ECO:0000256" key="1">
    <source>
        <dbReference type="SAM" id="MobiDB-lite"/>
    </source>
</evidence>
<dbReference type="GO" id="GO:0005669">
    <property type="term" value="C:transcription factor TFIID complex"/>
    <property type="evidence" value="ECO:0007669"/>
    <property type="project" value="InterPro"/>
</dbReference>
<organism evidence="2 3">
    <name type="scientific">Mikania micrantha</name>
    <name type="common">bitter vine</name>
    <dbReference type="NCBI Taxonomy" id="192012"/>
    <lineage>
        <taxon>Eukaryota</taxon>
        <taxon>Viridiplantae</taxon>
        <taxon>Streptophyta</taxon>
        <taxon>Embryophyta</taxon>
        <taxon>Tracheophyta</taxon>
        <taxon>Spermatophyta</taxon>
        <taxon>Magnoliopsida</taxon>
        <taxon>eudicotyledons</taxon>
        <taxon>Gunneridae</taxon>
        <taxon>Pentapetalae</taxon>
        <taxon>asterids</taxon>
        <taxon>campanulids</taxon>
        <taxon>Asterales</taxon>
        <taxon>Asteraceae</taxon>
        <taxon>Asteroideae</taxon>
        <taxon>Heliantheae alliance</taxon>
        <taxon>Eupatorieae</taxon>
        <taxon>Mikania</taxon>
    </lineage>
</organism>
<dbReference type="OrthoDB" id="5752at2759"/>
<evidence type="ECO:0000313" key="3">
    <source>
        <dbReference type="Proteomes" id="UP000326396"/>
    </source>
</evidence>
<dbReference type="GO" id="GO:0051123">
    <property type="term" value="P:RNA polymerase II preinitiation complex assembly"/>
    <property type="evidence" value="ECO:0007669"/>
    <property type="project" value="TreeGrafter"/>
</dbReference>
<dbReference type="Proteomes" id="UP000326396">
    <property type="component" value="Unassembled WGS sequence"/>
</dbReference>
<protein>
    <submittedName>
        <fullName evidence="2">Uncharacterized protein</fullName>
    </submittedName>
</protein>
<dbReference type="PANTHER" id="PTHR13900">
    <property type="entry name" value="TRANSCRIPTION INITIATION FACTOR TFIID"/>
    <property type="match status" value="1"/>
</dbReference>
<comment type="caution">
    <text evidence="2">The sequence shown here is derived from an EMBL/GenBank/DDBJ whole genome shotgun (WGS) entry which is preliminary data.</text>
</comment>
<dbReference type="GO" id="GO:0004402">
    <property type="term" value="F:histone acetyltransferase activity"/>
    <property type="evidence" value="ECO:0007669"/>
    <property type="project" value="InterPro"/>
</dbReference>
<feature type="compositionally biased region" description="Polar residues" evidence="1">
    <location>
        <begin position="167"/>
        <end position="177"/>
    </location>
</feature>
<reference evidence="2 3" key="1">
    <citation type="submission" date="2019-05" db="EMBL/GenBank/DDBJ databases">
        <title>Mikania micrantha, genome provides insights into the molecular mechanism of rapid growth.</title>
        <authorList>
            <person name="Liu B."/>
        </authorList>
    </citation>
    <scope>NUCLEOTIDE SEQUENCE [LARGE SCALE GENOMIC DNA]</scope>
    <source>
        <strain evidence="2">NLD-2019</strain>
        <tissue evidence="2">Leaf</tissue>
    </source>
</reference>
<name>A0A5N6LB54_9ASTR</name>
<dbReference type="PANTHER" id="PTHR13900:SF0">
    <property type="entry name" value="TRANSCRIPTION INITIATION FACTOR TFIID SUBUNIT 1"/>
    <property type="match status" value="1"/>
</dbReference>